<name>A0ABW0U3U0_9BACI</name>
<gene>
    <name evidence="1" type="ORF">ACFPTR_02680</name>
</gene>
<protein>
    <submittedName>
        <fullName evidence="1">Uncharacterized protein</fullName>
    </submittedName>
</protein>
<dbReference type="InterPro" id="IPR058600">
    <property type="entry name" value="YhjD-like"/>
</dbReference>
<dbReference type="Pfam" id="PF26325">
    <property type="entry name" value="YhjD"/>
    <property type="match status" value="1"/>
</dbReference>
<dbReference type="EMBL" id="JBHSPF010000015">
    <property type="protein sequence ID" value="MFC5627798.1"/>
    <property type="molecule type" value="Genomic_DNA"/>
</dbReference>
<dbReference type="Proteomes" id="UP001596143">
    <property type="component" value="Unassembled WGS sequence"/>
</dbReference>
<keyword evidence="2" id="KW-1185">Reference proteome</keyword>
<reference evidence="2" key="1">
    <citation type="journal article" date="2019" name="Int. J. Syst. Evol. Microbiol.">
        <title>The Global Catalogue of Microorganisms (GCM) 10K type strain sequencing project: providing services to taxonomists for standard genome sequencing and annotation.</title>
        <authorList>
            <consortium name="The Broad Institute Genomics Platform"/>
            <consortium name="The Broad Institute Genome Sequencing Center for Infectious Disease"/>
            <person name="Wu L."/>
            <person name="Ma J."/>
        </authorList>
    </citation>
    <scope>NUCLEOTIDE SEQUENCE [LARGE SCALE GENOMIC DNA]</scope>
    <source>
        <strain evidence="2">CGMCC 1.15790</strain>
    </source>
</reference>
<organism evidence="1 2">
    <name type="scientific">Aliibacillus thermotolerans</name>
    <dbReference type="NCBI Taxonomy" id="1834418"/>
    <lineage>
        <taxon>Bacteria</taxon>
        <taxon>Bacillati</taxon>
        <taxon>Bacillota</taxon>
        <taxon>Bacilli</taxon>
        <taxon>Bacillales</taxon>
        <taxon>Bacillaceae</taxon>
        <taxon>Aliibacillus</taxon>
    </lineage>
</organism>
<evidence type="ECO:0000313" key="1">
    <source>
        <dbReference type="EMBL" id="MFC5627798.1"/>
    </source>
</evidence>
<evidence type="ECO:0000313" key="2">
    <source>
        <dbReference type="Proteomes" id="UP001596143"/>
    </source>
</evidence>
<comment type="caution">
    <text evidence="1">The sequence shown here is derived from an EMBL/GenBank/DDBJ whole genome shotgun (WGS) entry which is preliminary data.</text>
</comment>
<proteinExistence type="predicted"/>
<dbReference type="RefSeq" id="WP_270896364.1">
    <property type="nucleotide sequence ID" value="NZ_JBHSPF010000015.1"/>
</dbReference>
<sequence length="127" mass="15085">MSITEEDHMMIHYFILLPLVKTVLEKDRQLIANSSMKIKEPYFQLIESALQRLHRDMRAIKQFMQKHRIQVLFQENDGTFSRYSYTCRGYEGKSSYLNANLKRQAKRAIDVYFTGSSPLQHDHVFHS</sequence>
<accession>A0ABW0U3U0</accession>